<keyword evidence="1" id="KW-0472">Membrane</keyword>
<dbReference type="EMBL" id="MU859107">
    <property type="protein sequence ID" value="KAK3953326.1"/>
    <property type="molecule type" value="Genomic_DNA"/>
</dbReference>
<dbReference type="AlphaFoldDB" id="A0AAN6NWQ9"/>
<evidence type="ECO:0000256" key="1">
    <source>
        <dbReference type="SAM" id="Phobius"/>
    </source>
</evidence>
<evidence type="ECO:0000313" key="2">
    <source>
        <dbReference type="EMBL" id="KAK3953326.1"/>
    </source>
</evidence>
<sequence length="93" mass="11227">MDRIILLGRWYIIIILLLLPPLLFGRYMIFRDCHLLHILLLLGRRYMVLLILDLCLLQILLLWWYVILFLERNQWYGTSTSKVRSLRGAAERV</sequence>
<dbReference type="Proteomes" id="UP001303222">
    <property type="component" value="Unassembled WGS sequence"/>
</dbReference>
<reference evidence="2" key="1">
    <citation type="journal article" date="2023" name="Mol. Phylogenet. Evol.">
        <title>Genome-scale phylogeny and comparative genomics of the fungal order Sordariales.</title>
        <authorList>
            <person name="Hensen N."/>
            <person name="Bonometti L."/>
            <person name="Westerberg I."/>
            <person name="Brannstrom I.O."/>
            <person name="Guillou S."/>
            <person name="Cros-Aarteil S."/>
            <person name="Calhoun S."/>
            <person name="Haridas S."/>
            <person name="Kuo A."/>
            <person name="Mondo S."/>
            <person name="Pangilinan J."/>
            <person name="Riley R."/>
            <person name="LaButti K."/>
            <person name="Andreopoulos B."/>
            <person name="Lipzen A."/>
            <person name="Chen C."/>
            <person name="Yan M."/>
            <person name="Daum C."/>
            <person name="Ng V."/>
            <person name="Clum A."/>
            <person name="Steindorff A."/>
            <person name="Ohm R.A."/>
            <person name="Martin F."/>
            <person name="Silar P."/>
            <person name="Natvig D.O."/>
            <person name="Lalanne C."/>
            <person name="Gautier V."/>
            <person name="Ament-Velasquez S.L."/>
            <person name="Kruys A."/>
            <person name="Hutchinson M.I."/>
            <person name="Powell A.J."/>
            <person name="Barry K."/>
            <person name="Miller A.N."/>
            <person name="Grigoriev I.V."/>
            <person name="Debuchy R."/>
            <person name="Gladieux P."/>
            <person name="Hiltunen Thoren M."/>
            <person name="Johannesson H."/>
        </authorList>
    </citation>
    <scope>NUCLEOTIDE SEQUENCE</scope>
    <source>
        <strain evidence="2">CBS 626.80</strain>
    </source>
</reference>
<keyword evidence="3" id="KW-1185">Reference proteome</keyword>
<keyword evidence="1" id="KW-1133">Transmembrane helix</keyword>
<proteinExistence type="predicted"/>
<reference evidence="2" key="2">
    <citation type="submission" date="2023-06" db="EMBL/GenBank/DDBJ databases">
        <authorList>
            <consortium name="Lawrence Berkeley National Laboratory"/>
            <person name="Mondo S.J."/>
            <person name="Hensen N."/>
            <person name="Bonometti L."/>
            <person name="Westerberg I."/>
            <person name="Brannstrom I.O."/>
            <person name="Guillou S."/>
            <person name="Cros-Aarteil S."/>
            <person name="Calhoun S."/>
            <person name="Haridas S."/>
            <person name="Kuo A."/>
            <person name="Pangilinan J."/>
            <person name="Riley R."/>
            <person name="Labutti K."/>
            <person name="Andreopoulos B."/>
            <person name="Lipzen A."/>
            <person name="Chen C."/>
            <person name="Yanf M."/>
            <person name="Daum C."/>
            <person name="Ng V."/>
            <person name="Clum A."/>
            <person name="Steindorff A."/>
            <person name="Ohm R."/>
            <person name="Martin F."/>
            <person name="Silar P."/>
            <person name="Natvig D."/>
            <person name="Lalanne C."/>
            <person name="Gautier V."/>
            <person name="Ament-Velasquez S.L."/>
            <person name="Kruys A."/>
            <person name="Hutchinson M.I."/>
            <person name="Powell A.J."/>
            <person name="Barry K."/>
            <person name="Miller A.N."/>
            <person name="Grigoriev I.V."/>
            <person name="Debuchy R."/>
            <person name="Gladieux P."/>
            <person name="Thoren M.H."/>
            <person name="Johannesson H."/>
        </authorList>
    </citation>
    <scope>NUCLEOTIDE SEQUENCE</scope>
    <source>
        <strain evidence="2">CBS 626.80</strain>
    </source>
</reference>
<feature type="transmembrane region" description="Helical" evidence="1">
    <location>
        <begin position="46"/>
        <end position="66"/>
    </location>
</feature>
<name>A0AAN6NWQ9_9PEZI</name>
<gene>
    <name evidence="2" type="ORF">QBC32DRAFT_120750</name>
</gene>
<protein>
    <submittedName>
        <fullName evidence="2">Uncharacterized protein</fullName>
    </submittedName>
</protein>
<comment type="caution">
    <text evidence="2">The sequence shown here is derived from an EMBL/GenBank/DDBJ whole genome shotgun (WGS) entry which is preliminary data.</text>
</comment>
<accession>A0AAN6NWQ9</accession>
<organism evidence="2 3">
    <name type="scientific">Pseudoneurospora amorphoporcata</name>
    <dbReference type="NCBI Taxonomy" id="241081"/>
    <lineage>
        <taxon>Eukaryota</taxon>
        <taxon>Fungi</taxon>
        <taxon>Dikarya</taxon>
        <taxon>Ascomycota</taxon>
        <taxon>Pezizomycotina</taxon>
        <taxon>Sordariomycetes</taxon>
        <taxon>Sordariomycetidae</taxon>
        <taxon>Sordariales</taxon>
        <taxon>Sordariaceae</taxon>
        <taxon>Pseudoneurospora</taxon>
    </lineage>
</organism>
<evidence type="ECO:0000313" key="3">
    <source>
        <dbReference type="Proteomes" id="UP001303222"/>
    </source>
</evidence>
<keyword evidence="1" id="KW-0812">Transmembrane</keyword>
<feature type="transmembrane region" description="Helical" evidence="1">
    <location>
        <begin position="6"/>
        <end position="25"/>
    </location>
</feature>